<dbReference type="InterPro" id="IPR001279">
    <property type="entry name" value="Metallo-B-lactamas"/>
</dbReference>
<feature type="compositionally biased region" description="Low complexity" evidence="6">
    <location>
        <begin position="600"/>
        <end position="609"/>
    </location>
</feature>
<feature type="compositionally biased region" description="Low complexity" evidence="6">
    <location>
        <begin position="577"/>
        <end position="593"/>
    </location>
</feature>
<dbReference type="SUPFAM" id="SSF56281">
    <property type="entry name" value="Metallo-hydrolase/oxidoreductase"/>
    <property type="match status" value="1"/>
</dbReference>
<reference evidence="8 9" key="1">
    <citation type="submission" date="2013-02" db="EMBL/GenBank/DDBJ databases">
        <title>Genome sequence of Candida maltosa Xu316, a potential industrial strain for xylitol and ethanol production.</title>
        <authorList>
            <person name="Yu J."/>
            <person name="Wang Q."/>
            <person name="Geng X."/>
            <person name="Bao W."/>
            <person name="He P."/>
            <person name="Cai J."/>
        </authorList>
    </citation>
    <scope>NUCLEOTIDE SEQUENCE [LARGE SCALE GENOMIC DNA]</scope>
    <source>
        <strain evidence="9">Xu316</strain>
    </source>
</reference>
<dbReference type="GO" id="GO:0005758">
    <property type="term" value="C:mitochondrial intermembrane space"/>
    <property type="evidence" value="ECO:0007669"/>
    <property type="project" value="UniProtKB-SubCell"/>
</dbReference>
<comment type="subcellular location">
    <subcellularLocation>
        <location evidence="1 5">Nucleus</location>
    </subcellularLocation>
</comment>
<dbReference type="HOGENOM" id="CLU_002227_3_0_1"/>
<evidence type="ECO:0000256" key="6">
    <source>
        <dbReference type="SAM" id="MobiDB-lite"/>
    </source>
</evidence>
<dbReference type="InterPro" id="IPR035639">
    <property type="entry name" value="CPSF2_MBL"/>
</dbReference>
<evidence type="ECO:0000256" key="2">
    <source>
        <dbReference type="ARBA" id="ARBA00022664"/>
    </source>
</evidence>
<dbReference type="SMART" id="SM01027">
    <property type="entry name" value="Beta-Casp"/>
    <property type="match status" value="1"/>
</dbReference>
<feature type="region of interest" description="Disordered" evidence="6">
    <location>
        <begin position="444"/>
        <end position="468"/>
    </location>
</feature>
<protein>
    <recommendedName>
        <fullName evidence="5">Cleavage and polyadenylation specificity factor subunit 2</fullName>
    </recommendedName>
    <alternativeName>
        <fullName evidence="5">Cleavage and polyadenylation specificity factor 100 kDa subunit</fullName>
    </alternativeName>
</protein>
<dbReference type="GO" id="GO:0006397">
    <property type="term" value="P:mRNA processing"/>
    <property type="evidence" value="ECO:0007669"/>
    <property type="project" value="UniProtKB-KW"/>
</dbReference>
<feature type="domain" description="Beta-Casp" evidence="7">
    <location>
        <begin position="250"/>
        <end position="364"/>
    </location>
</feature>
<dbReference type="GO" id="GO:0003723">
    <property type="term" value="F:RNA binding"/>
    <property type="evidence" value="ECO:0007669"/>
    <property type="project" value="UniProtKB-KW"/>
</dbReference>
<keyword evidence="5" id="KW-0694">RNA-binding</keyword>
<dbReference type="Pfam" id="PF10996">
    <property type="entry name" value="Beta-Casp"/>
    <property type="match status" value="1"/>
</dbReference>
<feature type="region of interest" description="Disordered" evidence="6">
    <location>
        <begin position="568"/>
        <end position="613"/>
    </location>
</feature>
<gene>
    <name evidence="8" type="ORF">G210_3566</name>
</gene>
<organism evidence="8 9">
    <name type="scientific">Candida maltosa (strain Xu316)</name>
    <name type="common">Yeast</name>
    <dbReference type="NCBI Taxonomy" id="1245528"/>
    <lineage>
        <taxon>Eukaryota</taxon>
        <taxon>Fungi</taxon>
        <taxon>Dikarya</taxon>
        <taxon>Ascomycota</taxon>
        <taxon>Saccharomycotina</taxon>
        <taxon>Pichiomycetes</taxon>
        <taxon>Debaryomycetaceae</taxon>
        <taxon>Candida/Lodderomyces clade</taxon>
        <taxon>Candida</taxon>
    </lineage>
</organism>
<evidence type="ECO:0000256" key="5">
    <source>
        <dbReference type="RuleBase" id="RU365006"/>
    </source>
</evidence>
<dbReference type="Pfam" id="PF16661">
    <property type="entry name" value="Lactamase_B_6"/>
    <property type="match status" value="1"/>
</dbReference>
<keyword evidence="9" id="KW-1185">Reference proteome</keyword>
<dbReference type="PANTHER" id="PTHR45922">
    <property type="entry name" value="CLEAVAGE AND POLYADENYLATION SPECIFICITY FACTOR SUBUNIT 2"/>
    <property type="match status" value="1"/>
</dbReference>
<evidence type="ECO:0000313" key="9">
    <source>
        <dbReference type="Proteomes" id="UP000011777"/>
    </source>
</evidence>
<evidence type="ECO:0000313" key="8">
    <source>
        <dbReference type="EMBL" id="EMG46199.1"/>
    </source>
</evidence>
<accession>M3JUY7</accession>
<feature type="disulfide bond" evidence="4">
    <location>
        <begin position="926"/>
        <end position="958"/>
    </location>
</feature>
<dbReference type="EMBL" id="AOGT01002084">
    <property type="protein sequence ID" value="EMG46199.1"/>
    <property type="molecule type" value="Genomic_DNA"/>
</dbReference>
<evidence type="ECO:0000256" key="4">
    <source>
        <dbReference type="PIRSR" id="PIRSR619342-50"/>
    </source>
</evidence>
<dbReference type="Proteomes" id="UP000011777">
    <property type="component" value="Unassembled WGS sequence"/>
</dbReference>
<dbReference type="CDD" id="cd24141">
    <property type="entry name" value="NDUFS5-like"/>
    <property type="match status" value="1"/>
</dbReference>
<dbReference type="eggNOG" id="KOG1135">
    <property type="taxonomic scope" value="Eukaryota"/>
</dbReference>
<feature type="disulfide bond" evidence="4">
    <location>
        <begin position="936"/>
        <end position="948"/>
    </location>
</feature>
<dbReference type="AlphaFoldDB" id="M3JUY7"/>
<evidence type="ECO:0000256" key="3">
    <source>
        <dbReference type="ARBA" id="ARBA00023242"/>
    </source>
</evidence>
<sequence length="1007" mass="113582">MFSFSLITPGDNDHSFKAALLEFDNEFKILADPSWNGIDIDSVLFIEKYLKDINAIILSHSTEEFISGYILLCVKFPKIMSTIPVYSTLPVNQLGRVSTVEYYRANGLLGPVESAILELDEVDNWFDKINLLKYQQSLNLFDNRVVVTPYNAGHSLGGTFWLITKRVDRVIYAPAWNHSKDSFLNSASFISSSTGNPHLSLLRPTAFITSSDIGSSMSQKRRTEKFLQLVDATLANGGAAVLPTSLSGRFLELFHLIDEHLKGAPIPVYFLSYSGTKVLSYASNLLDWMSSGFTKQWEESSNLPFNPSKVDLLLNPNELVKLSGPKIVFCSGIDLRSGDISTEAFQYLCNDERTTVILTEKSTMNVKNGLSDVLYNEWVKSSTTKGNGKSEDGIAVPIDRTISLKKTVKEVDLTGSELTNFQEKVTEKRKEKLMAKVRDQKNQNILSADTVDAEDSSDDDEEEDEDDALEREAVKNEMKKLEVTVTSTQVDDLATHEAFITDHIKENLAKHLPIDLKITHKLKPRQAMFPYFVSTHKEKFDDYGEIINFEDFQKNDELSNSKIIMEGKKKFDERKNNPNNNKNNSSNNNNNNNNRRKGGKNQNKQQANKLTPQEQVNQQLLQKYLETLFEPKKRVSSSKQLKIRCGLSFVDLSGLVDLRSLGIIVQALKPYNLILLPDYSPTHGLSGVQEFFTNQQNEQQVEQTKKNILQSSRYLSLASIRDGLSSAMSPYSSNIMNILAIDHLQPIKIGAESESGSIGLNNFEVNLDDSIVKELKWQKIGNDYKVAKIYGELELQNHIPPRKKPKTSNDYLNPTTHFSLKKMDDKDIARRQEAFAIQFKDPKIRALVTNGPKLAIGSIKLPDLKKKLQDKNLTAEFKGEGTLVVNDVLAVRKIAYGAIESDESGDIVIEKNTMQPYSRSGGTRRCFYEFQTWMECMTSADTTSVKQCKPTFEDYDECLHGIKEREKVAIMLKQLKENEVSKNGVTAAELYNASNTIYENLNLIKKD</sequence>
<dbReference type="OrthoDB" id="64353at2759"/>
<dbReference type="GO" id="GO:0005743">
    <property type="term" value="C:mitochondrial inner membrane"/>
    <property type="evidence" value="ECO:0007669"/>
    <property type="project" value="UniProtKB-SubCell"/>
</dbReference>
<comment type="similarity">
    <text evidence="5">Belongs to the metallo-beta-lactamase superfamily. RNA-metabolizing metallo-beta-lactamase-like family. CPSF2/YSH1 subfamily.</text>
</comment>
<dbReference type="Gene3D" id="3.60.15.10">
    <property type="entry name" value="Ribonuclease Z/Hydroxyacylglutathione hydrolase-like"/>
    <property type="match status" value="1"/>
</dbReference>
<dbReference type="OMA" id="QSRHNME"/>
<dbReference type="GO" id="GO:0005847">
    <property type="term" value="C:mRNA cleavage and polyadenylation specificity factor complex"/>
    <property type="evidence" value="ECO:0007669"/>
    <property type="project" value="InterPro"/>
</dbReference>
<dbReference type="Pfam" id="PF13299">
    <property type="entry name" value="CPSF100_C"/>
    <property type="match status" value="1"/>
</dbReference>
<feature type="compositionally biased region" description="Acidic residues" evidence="6">
    <location>
        <begin position="451"/>
        <end position="468"/>
    </location>
</feature>
<comment type="caution">
    <text evidence="8">The sequence shown here is derived from an EMBL/GenBank/DDBJ whole genome shotgun (WGS) entry which is preliminary data.</text>
</comment>
<dbReference type="InterPro" id="IPR036866">
    <property type="entry name" value="RibonucZ/Hydroxyglut_hydro"/>
</dbReference>
<keyword evidence="2 5" id="KW-0507">mRNA processing</keyword>
<evidence type="ECO:0000256" key="1">
    <source>
        <dbReference type="ARBA" id="ARBA00004123"/>
    </source>
</evidence>
<dbReference type="PANTHER" id="PTHR45922:SF1">
    <property type="entry name" value="CLEAVAGE AND POLYADENYLATION SPECIFICITY FACTOR SUBUNIT 2"/>
    <property type="match status" value="1"/>
</dbReference>
<proteinExistence type="inferred from homology"/>
<keyword evidence="3 5" id="KW-0539">Nucleus</keyword>
<dbReference type="InterPro" id="IPR022712">
    <property type="entry name" value="Beta_Casp"/>
</dbReference>
<evidence type="ECO:0000259" key="7">
    <source>
        <dbReference type="SMART" id="SM01027"/>
    </source>
</evidence>
<dbReference type="STRING" id="1245528.M3JUY7"/>
<name>M3JUY7_CANMX</name>
<keyword evidence="4" id="KW-1015">Disulfide bond</keyword>
<dbReference type="InterPro" id="IPR025069">
    <property type="entry name" value="Cpsf2_C"/>
</dbReference>
<dbReference type="CDD" id="cd16293">
    <property type="entry name" value="CPSF2-like_MBL-fold"/>
    <property type="match status" value="1"/>
</dbReference>
<dbReference type="InterPro" id="IPR027075">
    <property type="entry name" value="CPSF2"/>
</dbReference>